<dbReference type="Proteomes" id="UP000030746">
    <property type="component" value="Unassembled WGS sequence"/>
</dbReference>
<name>V4C507_LOTGI</name>
<reference evidence="3 4" key="1">
    <citation type="journal article" date="2013" name="Nature">
        <title>Insights into bilaterian evolution from three spiralian genomes.</title>
        <authorList>
            <person name="Simakov O."/>
            <person name="Marletaz F."/>
            <person name="Cho S.J."/>
            <person name="Edsinger-Gonzales E."/>
            <person name="Havlak P."/>
            <person name="Hellsten U."/>
            <person name="Kuo D.H."/>
            <person name="Larsson T."/>
            <person name="Lv J."/>
            <person name="Arendt D."/>
            <person name="Savage R."/>
            <person name="Osoegawa K."/>
            <person name="de Jong P."/>
            <person name="Grimwood J."/>
            <person name="Chapman J.A."/>
            <person name="Shapiro H."/>
            <person name="Aerts A."/>
            <person name="Otillar R.P."/>
            <person name="Terry A.Y."/>
            <person name="Boore J.L."/>
            <person name="Grigoriev I.V."/>
            <person name="Lindberg D.R."/>
            <person name="Seaver E.C."/>
            <person name="Weisblat D.A."/>
            <person name="Putnam N.H."/>
            <person name="Rokhsar D.S."/>
        </authorList>
    </citation>
    <scope>NUCLEOTIDE SEQUENCE [LARGE SCALE GENOMIC DNA]</scope>
</reference>
<dbReference type="GO" id="GO:0042393">
    <property type="term" value="F:histone binding"/>
    <property type="evidence" value="ECO:0007669"/>
    <property type="project" value="TreeGrafter"/>
</dbReference>
<dbReference type="AlphaFoldDB" id="V4C507"/>
<dbReference type="PANTHER" id="PTHR12247">
    <property type="entry name" value="POLYCOMB GROUP PROTEIN"/>
    <property type="match status" value="1"/>
</dbReference>
<dbReference type="OrthoDB" id="5917609at2759"/>
<dbReference type="GO" id="GO:0045892">
    <property type="term" value="P:negative regulation of DNA-templated transcription"/>
    <property type="evidence" value="ECO:0007669"/>
    <property type="project" value="TreeGrafter"/>
</dbReference>
<dbReference type="STRING" id="225164.V4C507"/>
<dbReference type="OMA" id="WCAFNSK"/>
<dbReference type="GO" id="GO:0003682">
    <property type="term" value="F:chromatin binding"/>
    <property type="evidence" value="ECO:0007669"/>
    <property type="project" value="TreeGrafter"/>
</dbReference>
<dbReference type="CDD" id="cd20093">
    <property type="entry name" value="MBT_SFMBT_rpt1"/>
    <property type="match status" value="1"/>
</dbReference>
<gene>
    <name evidence="3" type="ORF">LOTGIDRAFT_60448</name>
</gene>
<dbReference type="GO" id="GO:0005634">
    <property type="term" value="C:nucleus"/>
    <property type="evidence" value="ECO:0007669"/>
    <property type="project" value="InterPro"/>
</dbReference>
<proteinExistence type="predicted"/>
<keyword evidence="4" id="KW-1185">Reference proteome</keyword>
<accession>V4C507</accession>
<dbReference type="PANTHER" id="PTHR12247:SF129">
    <property type="entry name" value="SOP-2-RELATED PROTEIN 3"/>
    <property type="match status" value="1"/>
</dbReference>
<dbReference type="Pfam" id="PF02820">
    <property type="entry name" value="MBT"/>
    <property type="match status" value="1"/>
</dbReference>
<evidence type="ECO:0000256" key="1">
    <source>
        <dbReference type="ARBA" id="ARBA00022737"/>
    </source>
</evidence>
<keyword evidence="1" id="KW-0677">Repeat</keyword>
<dbReference type="Gene3D" id="2.30.30.140">
    <property type="match status" value="1"/>
</dbReference>
<evidence type="ECO:0000256" key="2">
    <source>
        <dbReference type="PROSITE-ProRule" id="PRU00459"/>
    </source>
</evidence>
<evidence type="ECO:0000313" key="3">
    <source>
        <dbReference type="EMBL" id="ESO96674.1"/>
    </source>
</evidence>
<protein>
    <recommendedName>
        <fullName evidence="5">Scm-like with four MBT domains protein 2</fullName>
    </recommendedName>
</protein>
<dbReference type="InterPro" id="IPR004092">
    <property type="entry name" value="Mbt"/>
</dbReference>
<organism evidence="3 4">
    <name type="scientific">Lottia gigantea</name>
    <name type="common">Giant owl limpet</name>
    <dbReference type="NCBI Taxonomy" id="225164"/>
    <lineage>
        <taxon>Eukaryota</taxon>
        <taxon>Metazoa</taxon>
        <taxon>Spiralia</taxon>
        <taxon>Lophotrochozoa</taxon>
        <taxon>Mollusca</taxon>
        <taxon>Gastropoda</taxon>
        <taxon>Patellogastropoda</taxon>
        <taxon>Lottioidea</taxon>
        <taxon>Lottiidae</taxon>
        <taxon>Lottia</taxon>
    </lineage>
</organism>
<dbReference type="CTD" id="20251583"/>
<dbReference type="KEGG" id="lgi:LOTGIDRAFT_60448"/>
<evidence type="ECO:0008006" key="5">
    <source>
        <dbReference type="Google" id="ProtNLM"/>
    </source>
</evidence>
<dbReference type="SUPFAM" id="SSF63748">
    <property type="entry name" value="Tudor/PWWP/MBT"/>
    <property type="match status" value="1"/>
</dbReference>
<evidence type="ECO:0000313" key="4">
    <source>
        <dbReference type="Proteomes" id="UP000030746"/>
    </source>
</evidence>
<feature type="non-terminal residue" evidence="3">
    <location>
        <position position="97"/>
    </location>
</feature>
<dbReference type="InterPro" id="IPR050548">
    <property type="entry name" value="PcG_chromatin_remod_factors"/>
</dbReference>
<dbReference type="GeneID" id="20251583"/>
<dbReference type="SMART" id="SM00561">
    <property type="entry name" value="MBT"/>
    <property type="match status" value="1"/>
</dbReference>
<dbReference type="PROSITE" id="PS51079">
    <property type="entry name" value="MBT"/>
    <property type="match status" value="1"/>
</dbReference>
<feature type="repeat" description="MBT" evidence="2">
    <location>
        <begin position="1"/>
        <end position="96"/>
    </location>
</feature>
<dbReference type="EMBL" id="KB201411">
    <property type="protein sequence ID" value="ESO96674.1"/>
    <property type="molecule type" value="Genomic_DNA"/>
</dbReference>
<sequence length="97" mass="11110">FLDQTNLFISLQILYLQVECSLQSGFVKGMKLEVPNKTVNDTYWVASVVMTCGQLLRLRYDGYDNDGSSDFWCDLMTSEIHPIGWCSENNHTLQPPE</sequence>
<feature type="non-terminal residue" evidence="3">
    <location>
        <position position="1"/>
    </location>
</feature>
<dbReference type="RefSeq" id="XP_009052638.1">
    <property type="nucleotide sequence ID" value="XM_009054390.1"/>
</dbReference>